<proteinExistence type="predicted"/>
<evidence type="ECO:0000256" key="1">
    <source>
        <dbReference type="SAM" id="SignalP"/>
    </source>
</evidence>
<dbReference type="Proteomes" id="UP000052232">
    <property type="component" value="Unassembled WGS sequence"/>
</dbReference>
<keyword evidence="1" id="KW-0732">Signal</keyword>
<reference evidence="3 4" key="1">
    <citation type="journal article" date="2015" name="G3 (Bethesda)">
        <title>Insights into Ongoing Evolution of the Hexachlorocyclohexane Catabolic Pathway from Comparative Genomics of Ten Sphingomonadaceae Strains.</title>
        <authorList>
            <person name="Pearce S.L."/>
            <person name="Oakeshott J.G."/>
            <person name="Pandey G."/>
        </authorList>
    </citation>
    <scope>NUCLEOTIDE SEQUENCE [LARGE SCALE GENOMIC DNA]</scope>
    <source>
        <strain evidence="3 4">LL01</strain>
    </source>
</reference>
<dbReference type="PANTHER" id="PTHR30336">
    <property type="entry name" value="INNER MEMBRANE PROTEIN, PROBABLE PERMEASE"/>
    <property type="match status" value="1"/>
</dbReference>
<dbReference type="InterPro" id="IPR014729">
    <property type="entry name" value="Rossmann-like_a/b/a_fold"/>
</dbReference>
<dbReference type="GO" id="GO:0005886">
    <property type="term" value="C:plasma membrane"/>
    <property type="evidence" value="ECO:0007669"/>
    <property type="project" value="TreeGrafter"/>
</dbReference>
<gene>
    <name evidence="3" type="ORF">V473_01895</name>
</gene>
<accession>A0A0J7XZE9</accession>
<dbReference type="PANTHER" id="PTHR30336:SF20">
    <property type="entry name" value="DUF218 DOMAIN-CONTAINING PROTEIN"/>
    <property type="match status" value="1"/>
</dbReference>
<organism evidence="3 4">
    <name type="scientific">Sphingobium cupriresistens LL01</name>
    <dbReference type="NCBI Taxonomy" id="1420583"/>
    <lineage>
        <taxon>Bacteria</taxon>
        <taxon>Pseudomonadati</taxon>
        <taxon>Pseudomonadota</taxon>
        <taxon>Alphaproteobacteria</taxon>
        <taxon>Sphingomonadales</taxon>
        <taxon>Sphingomonadaceae</taxon>
        <taxon>Sphingobium</taxon>
    </lineage>
</organism>
<dbReference type="EMBL" id="JACT01000001">
    <property type="protein sequence ID" value="KMS57031.1"/>
    <property type="molecule type" value="Genomic_DNA"/>
</dbReference>
<dbReference type="CDD" id="cd06259">
    <property type="entry name" value="YdcF-like"/>
    <property type="match status" value="1"/>
</dbReference>
<keyword evidence="4" id="KW-1185">Reference proteome</keyword>
<dbReference type="RefSeq" id="WP_066599867.1">
    <property type="nucleotide sequence ID" value="NZ_KQ130434.1"/>
</dbReference>
<evidence type="ECO:0000313" key="4">
    <source>
        <dbReference type="Proteomes" id="UP000052232"/>
    </source>
</evidence>
<dbReference type="STRING" id="1420583.V473_01895"/>
<dbReference type="Gene3D" id="3.40.50.620">
    <property type="entry name" value="HUPs"/>
    <property type="match status" value="1"/>
</dbReference>
<name>A0A0J7XZE9_9SPHN</name>
<dbReference type="InterPro" id="IPR003848">
    <property type="entry name" value="DUF218"/>
</dbReference>
<dbReference type="PATRIC" id="fig|1420583.3.peg.376"/>
<dbReference type="Pfam" id="PF02698">
    <property type="entry name" value="DUF218"/>
    <property type="match status" value="1"/>
</dbReference>
<sequence>MTGRAVRMATLFVTAATVALTPAPACAGAVRDSVTESLSQRLFPLLDALARDPAALRALKGSVGIPALLEVRQARRAACGQDPLCRAQALIWTAVEADHIARAAATLPGLPAFDDGRSAQARRELEGVNVVVRTYGLGQVPPYPQIDGAGMIDPQERQARLQAADWLSATPRAQSAQALDPGIDYALALLDVSDRIDAIGFEPLTGGANAAAMARARTIDWRRHRYSALIVTGVGPEVVDMALSPFGKYHLRLAASRFAQGEAPFLIVTGGRAHPRATRFAEAERMRDALIERYGVPADAILIEPYARHTTTNLRNASRLLMAMGAPLDQDALIVCNPGQSAAIESVQFVKRNQDELGYQPGQIGRRLSPTELLFRPSRASARIDPRDPLDP</sequence>
<evidence type="ECO:0000313" key="3">
    <source>
        <dbReference type="EMBL" id="KMS57031.1"/>
    </source>
</evidence>
<protein>
    <recommendedName>
        <fullName evidence="2">DUF218 domain-containing protein</fullName>
    </recommendedName>
</protein>
<evidence type="ECO:0000259" key="2">
    <source>
        <dbReference type="Pfam" id="PF02698"/>
    </source>
</evidence>
<feature type="signal peptide" evidence="1">
    <location>
        <begin position="1"/>
        <end position="27"/>
    </location>
</feature>
<feature type="domain" description="DUF218" evidence="2">
    <location>
        <begin position="228"/>
        <end position="338"/>
    </location>
</feature>
<dbReference type="AlphaFoldDB" id="A0A0J7XZE9"/>
<comment type="caution">
    <text evidence="3">The sequence shown here is derived from an EMBL/GenBank/DDBJ whole genome shotgun (WGS) entry which is preliminary data.</text>
</comment>
<feature type="chain" id="PRO_5005291852" description="DUF218 domain-containing protein" evidence="1">
    <location>
        <begin position="28"/>
        <end position="392"/>
    </location>
</feature>
<dbReference type="InterPro" id="IPR051599">
    <property type="entry name" value="Cell_Envelope_Assoc"/>
</dbReference>